<proteinExistence type="predicted"/>
<sequence>MGIGLGMVRVIIHMAINARLDAGDDEDDNRKKPAVLIAGCAKGDISYEYCKAFSSLGCGVVATDIPDRMPC</sequence>
<reference evidence="2" key="2">
    <citation type="journal article" date="2008" name="Nucleic Acids Res.">
        <title>The rice annotation project database (RAP-DB): 2008 update.</title>
        <authorList>
            <consortium name="The rice annotation project (RAP)"/>
        </authorList>
    </citation>
    <scope>GENOME REANNOTATION</scope>
    <source>
        <strain evidence="2">cv. Nipponbare</strain>
    </source>
</reference>
<protein>
    <submittedName>
        <fullName evidence="1">Uncharacterized protein</fullName>
    </submittedName>
</protein>
<dbReference type="EMBL" id="AP004087">
    <property type="protein sequence ID" value="BAD25140.1"/>
    <property type="molecule type" value="Genomic_DNA"/>
</dbReference>
<organism evidence="1 2">
    <name type="scientific">Oryza sativa subsp. japonica</name>
    <name type="common">Rice</name>
    <dbReference type="NCBI Taxonomy" id="39947"/>
    <lineage>
        <taxon>Eukaryota</taxon>
        <taxon>Viridiplantae</taxon>
        <taxon>Streptophyta</taxon>
        <taxon>Embryophyta</taxon>
        <taxon>Tracheophyta</taxon>
        <taxon>Spermatophyta</taxon>
        <taxon>Magnoliopsida</taxon>
        <taxon>Liliopsida</taxon>
        <taxon>Poales</taxon>
        <taxon>Poaceae</taxon>
        <taxon>BOP clade</taxon>
        <taxon>Oryzoideae</taxon>
        <taxon>Oryzeae</taxon>
        <taxon>Oryzinae</taxon>
        <taxon>Oryza</taxon>
        <taxon>Oryza sativa</taxon>
    </lineage>
</organism>
<accession>Q6H809</accession>
<dbReference type="AlphaFoldDB" id="Q6H809"/>
<dbReference type="Proteomes" id="UP000000763">
    <property type="component" value="Chromosome 2"/>
</dbReference>
<reference evidence="2" key="1">
    <citation type="journal article" date="2005" name="Nature">
        <title>The map-based sequence of the rice genome.</title>
        <authorList>
            <consortium name="International rice genome sequencing project (IRGSP)"/>
            <person name="Matsumoto T."/>
            <person name="Wu J."/>
            <person name="Kanamori H."/>
            <person name="Katayose Y."/>
            <person name="Fujisawa M."/>
            <person name="Namiki N."/>
            <person name="Mizuno H."/>
            <person name="Yamamoto K."/>
            <person name="Antonio B.A."/>
            <person name="Baba T."/>
            <person name="Sakata K."/>
            <person name="Nagamura Y."/>
            <person name="Aoki H."/>
            <person name="Arikawa K."/>
            <person name="Arita K."/>
            <person name="Bito T."/>
            <person name="Chiden Y."/>
            <person name="Fujitsuka N."/>
            <person name="Fukunaka R."/>
            <person name="Hamada M."/>
            <person name="Harada C."/>
            <person name="Hayashi A."/>
            <person name="Hijishita S."/>
            <person name="Honda M."/>
            <person name="Hosokawa S."/>
            <person name="Ichikawa Y."/>
            <person name="Idonuma A."/>
            <person name="Iijima M."/>
            <person name="Ikeda M."/>
            <person name="Ikeno M."/>
            <person name="Ito K."/>
            <person name="Ito S."/>
            <person name="Ito T."/>
            <person name="Ito Y."/>
            <person name="Ito Y."/>
            <person name="Iwabuchi A."/>
            <person name="Kamiya K."/>
            <person name="Karasawa W."/>
            <person name="Kurita K."/>
            <person name="Katagiri S."/>
            <person name="Kikuta A."/>
            <person name="Kobayashi H."/>
            <person name="Kobayashi N."/>
            <person name="Machita K."/>
            <person name="Maehara T."/>
            <person name="Masukawa M."/>
            <person name="Mizubayashi T."/>
            <person name="Mukai Y."/>
            <person name="Nagasaki H."/>
            <person name="Nagata Y."/>
            <person name="Naito S."/>
            <person name="Nakashima M."/>
            <person name="Nakama Y."/>
            <person name="Nakamichi Y."/>
            <person name="Nakamura M."/>
            <person name="Meguro A."/>
            <person name="Negishi M."/>
            <person name="Ohta I."/>
            <person name="Ohta T."/>
            <person name="Okamoto M."/>
            <person name="Ono N."/>
            <person name="Saji S."/>
            <person name="Sakaguchi M."/>
            <person name="Sakai K."/>
            <person name="Shibata M."/>
            <person name="Shimokawa T."/>
            <person name="Song J."/>
            <person name="Takazaki Y."/>
            <person name="Terasawa K."/>
            <person name="Tsugane M."/>
            <person name="Tsuji K."/>
            <person name="Ueda S."/>
            <person name="Waki K."/>
            <person name="Yamagata H."/>
            <person name="Yamamoto M."/>
            <person name="Yamamoto S."/>
            <person name="Yamane H."/>
            <person name="Yoshiki S."/>
            <person name="Yoshihara R."/>
            <person name="Yukawa K."/>
            <person name="Zhong H."/>
            <person name="Yano M."/>
            <person name="Yuan Q."/>
            <person name="Ouyang S."/>
            <person name="Liu J."/>
            <person name="Jones K.M."/>
            <person name="Gansberger K."/>
            <person name="Moffat K."/>
            <person name="Hill J."/>
            <person name="Bera J."/>
            <person name="Fadrosh D."/>
            <person name="Jin S."/>
            <person name="Johri S."/>
            <person name="Kim M."/>
            <person name="Overton L."/>
            <person name="Reardon M."/>
            <person name="Tsitrin T."/>
            <person name="Vuong H."/>
            <person name="Weaver B."/>
            <person name="Ciecko A."/>
            <person name="Tallon L."/>
            <person name="Jackson J."/>
            <person name="Pai G."/>
            <person name="Aken S.V."/>
            <person name="Utterback T."/>
            <person name="Reidmuller S."/>
            <person name="Feldblyum T."/>
            <person name="Hsiao J."/>
            <person name="Zismann V."/>
            <person name="Iobst S."/>
            <person name="de Vazeille A.R."/>
            <person name="Buell C.R."/>
            <person name="Ying K."/>
            <person name="Li Y."/>
            <person name="Lu T."/>
            <person name="Huang Y."/>
            <person name="Zhao Q."/>
            <person name="Feng Q."/>
            <person name="Zhang L."/>
            <person name="Zhu J."/>
            <person name="Weng Q."/>
            <person name="Mu J."/>
            <person name="Lu Y."/>
            <person name="Fan D."/>
            <person name="Liu Y."/>
            <person name="Guan J."/>
            <person name="Zhang Y."/>
            <person name="Yu S."/>
            <person name="Liu X."/>
            <person name="Zhang Y."/>
            <person name="Hong G."/>
            <person name="Han B."/>
            <person name="Choisne N."/>
            <person name="Demange N."/>
            <person name="Orjeda G."/>
            <person name="Samain S."/>
            <person name="Cattolico L."/>
            <person name="Pelletier E."/>
            <person name="Couloux A."/>
            <person name="Segurens B."/>
            <person name="Wincker P."/>
            <person name="D'Hont A."/>
            <person name="Scarpelli C."/>
            <person name="Weissenbach J."/>
            <person name="Salanoubat M."/>
            <person name="Quetier F."/>
            <person name="Yu Y."/>
            <person name="Kim H.R."/>
            <person name="Rambo T."/>
            <person name="Currie J."/>
            <person name="Collura K."/>
            <person name="Luo M."/>
            <person name="Yang T."/>
            <person name="Ammiraju J.S.S."/>
            <person name="Engler F."/>
            <person name="Soderlund C."/>
            <person name="Wing R.A."/>
            <person name="Palmer L.E."/>
            <person name="de la Bastide M."/>
            <person name="Spiegel L."/>
            <person name="Nascimento L."/>
            <person name="Zutavern T."/>
            <person name="O'Shaughnessy A."/>
            <person name="Dike S."/>
            <person name="Dedhia N."/>
            <person name="Preston R."/>
            <person name="Balija V."/>
            <person name="McCombie W.R."/>
            <person name="Chow T."/>
            <person name="Chen H."/>
            <person name="Chung M."/>
            <person name="Chen C."/>
            <person name="Shaw J."/>
            <person name="Wu H."/>
            <person name="Hsiao K."/>
            <person name="Chao Y."/>
            <person name="Chu M."/>
            <person name="Cheng C."/>
            <person name="Hour A."/>
            <person name="Lee P."/>
            <person name="Lin S."/>
            <person name="Lin Y."/>
            <person name="Liou J."/>
            <person name="Liu S."/>
            <person name="Hsing Y."/>
            <person name="Raghuvanshi S."/>
            <person name="Mohanty A."/>
            <person name="Bharti A.K."/>
            <person name="Gaur A."/>
            <person name="Gupta V."/>
            <person name="Kumar D."/>
            <person name="Ravi V."/>
            <person name="Vij S."/>
            <person name="Kapur A."/>
            <person name="Khurana P."/>
            <person name="Khurana P."/>
            <person name="Khurana J.P."/>
            <person name="Tyagi A.K."/>
            <person name="Gaikwad K."/>
            <person name="Singh A."/>
            <person name="Dalal V."/>
            <person name="Srivastava S."/>
            <person name="Dixit A."/>
            <person name="Pal A.K."/>
            <person name="Ghazi I.A."/>
            <person name="Yadav M."/>
            <person name="Pandit A."/>
            <person name="Bhargava A."/>
            <person name="Sureshbabu K."/>
            <person name="Batra K."/>
            <person name="Sharma T.R."/>
            <person name="Mohapatra T."/>
            <person name="Singh N.K."/>
            <person name="Messing J."/>
            <person name="Nelson A.B."/>
            <person name="Fuks G."/>
            <person name="Kavchok S."/>
            <person name="Keizer G."/>
            <person name="Linton E."/>
            <person name="Llaca V."/>
            <person name="Song R."/>
            <person name="Tanyolac B."/>
            <person name="Young S."/>
            <person name="Ho-Il K."/>
            <person name="Hahn J.H."/>
            <person name="Sangsakoo G."/>
            <person name="Vanavichit A."/>
            <person name="de Mattos Luiz.A.T."/>
            <person name="Zimmer P.D."/>
            <person name="Malone G."/>
            <person name="Dellagostin O."/>
            <person name="de Oliveira A.C."/>
            <person name="Bevan M."/>
            <person name="Bancroft I."/>
            <person name="Minx P."/>
            <person name="Cordum H."/>
            <person name="Wilson R."/>
            <person name="Cheng Z."/>
            <person name="Jin W."/>
            <person name="Jiang J."/>
            <person name="Leong S.A."/>
            <person name="Iwama H."/>
            <person name="Gojobori T."/>
            <person name="Itoh T."/>
            <person name="Niimura Y."/>
            <person name="Fujii Y."/>
            <person name="Habara T."/>
            <person name="Sakai H."/>
            <person name="Sato Y."/>
            <person name="Wilson G."/>
            <person name="Kumar K."/>
            <person name="McCouch S."/>
            <person name="Juretic N."/>
            <person name="Hoen D."/>
            <person name="Wright S."/>
            <person name="Bruskiewich R."/>
            <person name="Bureau T."/>
            <person name="Miyao A."/>
            <person name="Hirochika H."/>
            <person name="Nishikawa T."/>
            <person name="Kadowaki K."/>
            <person name="Sugiura M."/>
            <person name="Burr B."/>
            <person name="Sasaki T."/>
        </authorList>
    </citation>
    <scope>NUCLEOTIDE SEQUENCE [LARGE SCALE GENOMIC DNA]</scope>
    <source>
        <strain evidence="2">cv. Nipponbare</strain>
    </source>
</reference>
<gene>
    <name evidence="1" type="primary">OJ1297_C09.21</name>
</gene>
<evidence type="ECO:0000313" key="2">
    <source>
        <dbReference type="Proteomes" id="UP000000763"/>
    </source>
</evidence>
<evidence type="ECO:0000313" key="1">
    <source>
        <dbReference type="EMBL" id="BAD25140.1"/>
    </source>
</evidence>
<name>Q6H809_ORYSJ</name>